<keyword evidence="11" id="KW-1185">Reference proteome</keyword>
<evidence type="ECO:0000259" key="9">
    <source>
        <dbReference type="Pfam" id="PF01636"/>
    </source>
</evidence>
<dbReference type="EC" id="2.7.1.39" evidence="8"/>
<dbReference type="InterPro" id="IPR005280">
    <property type="entry name" value="Homoserine_kinase_II"/>
</dbReference>
<keyword evidence="5 8" id="KW-0418">Kinase</keyword>
<evidence type="ECO:0000256" key="3">
    <source>
        <dbReference type="ARBA" id="ARBA00022697"/>
    </source>
</evidence>
<evidence type="ECO:0000256" key="8">
    <source>
        <dbReference type="HAMAP-Rule" id="MF_00301"/>
    </source>
</evidence>
<dbReference type="Proteomes" id="UP001501337">
    <property type="component" value="Unassembled WGS sequence"/>
</dbReference>
<dbReference type="EMBL" id="BAABBO010000009">
    <property type="protein sequence ID" value="GAA3962277.1"/>
    <property type="molecule type" value="Genomic_DNA"/>
</dbReference>
<dbReference type="InterPro" id="IPR050249">
    <property type="entry name" value="Pseudomonas-type_ThrB"/>
</dbReference>
<organism evidence="10 11">
    <name type="scientific">Allohahella marinimesophila</name>
    <dbReference type="NCBI Taxonomy" id="1054972"/>
    <lineage>
        <taxon>Bacteria</taxon>
        <taxon>Pseudomonadati</taxon>
        <taxon>Pseudomonadota</taxon>
        <taxon>Gammaproteobacteria</taxon>
        <taxon>Oceanospirillales</taxon>
        <taxon>Hahellaceae</taxon>
        <taxon>Allohahella</taxon>
    </lineage>
</organism>
<gene>
    <name evidence="8" type="primary">thrB</name>
    <name evidence="10" type="ORF">GCM10022278_20330</name>
</gene>
<comment type="pathway">
    <text evidence="8">Amino-acid biosynthesis; L-threonine biosynthesis; L-threonine from L-aspartate: step 4/5.</text>
</comment>
<comment type="similarity">
    <text evidence="7 8">Belongs to the pseudomonas-type ThrB family.</text>
</comment>
<accession>A0ABP7PA59</accession>
<evidence type="ECO:0000256" key="4">
    <source>
        <dbReference type="ARBA" id="ARBA00022741"/>
    </source>
</evidence>
<dbReference type="GO" id="GO:0016301">
    <property type="term" value="F:kinase activity"/>
    <property type="evidence" value="ECO:0007669"/>
    <property type="project" value="UniProtKB-KW"/>
</dbReference>
<keyword evidence="3 8" id="KW-0791">Threonine biosynthesis</keyword>
<comment type="catalytic activity">
    <reaction evidence="8">
        <text>L-homoserine + ATP = O-phospho-L-homoserine + ADP + H(+)</text>
        <dbReference type="Rhea" id="RHEA:13985"/>
        <dbReference type="ChEBI" id="CHEBI:15378"/>
        <dbReference type="ChEBI" id="CHEBI:30616"/>
        <dbReference type="ChEBI" id="CHEBI:57476"/>
        <dbReference type="ChEBI" id="CHEBI:57590"/>
        <dbReference type="ChEBI" id="CHEBI:456216"/>
        <dbReference type="EC" id="2.7.1.39"/>
    </reaction>
</comment>
<evidence type="ECO:0000313" key="11">
    <source>
        <dbReference type="Proteomes" id="UP001501337"/>
    </source>
</evidence>
<dbReference type="Gene3D" id="3.90.1200.10">
    <property type="match status" value="1"/>
</dbReference>
<keyword evidence="1 8" id="KW-0028">Amino-acid biosynthesis</keyword>
<evidence type="ECO:0000313" key="10">
    <source>
        <dbReference type="EMBL" id="GAA3962277.1"/>
    </source>
</evidence>
<feature type="domain" description="Aminoglycoside phosphotransferase" evidence="9">
    <location>
        <begin position="28"/>
        <end position="288"/>
    </location>
</feature>
<evidence type="ECO:0000256" key="6">
    <source>
        <dbReference type="ARBA" id="ARBA00022840"/>
    </source>
</evidence>
<dbReference type="CDD" id="cd05153">
    <property type="entry name" value="HomoserineK_II"/>
    <property type="match status" value="1"/>
</dbReference>
<evidence type="ECO:0000256" key="5">
    <source>
        <dbReference type="ARBA" id="ARBA00022777"/>
    </source>
</evidence>
<evidence type="ECO:0000256" key="2">
    <source>
        <dbReference type="ARBA" id="ARBA00022679"/>
    </source>
</evidence>
<dbReference type="HAMAP" id="MF_00301">
    <property type="entry name" value="Homoser_kinase_2"/>
    <property type="match status" value="1"/>
</dbReference>
<proteinExistence type="inferred from homology"/>
<dbReference type="Pfam" id="PF01636">
    <property type="entry name" value="APH"/>
    <property type="match status" value="1"/>
</dbReference>
<dbReference type="Gene3D" id="3.30.200.20">
    <property type="entry name" value="Phosphorylase Kinase, domain 1"/>
    <property type="match status" value="1"/>
</dbReference>
<reference evidence="11" key="1">
    <citation type="journal article" date="2019" name="Int. J. Syst. Evol. Microbiol.">
        <title>The Global Catalogue of Microorganisms (GCM) 10K type strain sequencing project: providing services to taxonomists for standard genome sequencing and annotation.</title>
        <authorList>
            <consortium name="The Broad Institute Genomics Platform"/>
            <consortium name="The Broad Institute Genome Sequencing Center for Infectious Disease"/>
            <person name="Wu L."/>
            <person name="Ma J."/>
        </authorList>
    </citation>
    <scope>NUCLEOTIDE SEQUENCE [LARGE SCALE GENOMIC DNA]</scope>
    <source>
        <strain evidence="11">JCM 17555</strain>
    </source>
</reference>
<evidence type="ECO:0000256" key="1">
    <source>
        <dbReference type="ARBA" id="ARBA00022605"/>
    </source>
</evidence>
<keyword evidence="2 8" id="KW-0808">Transferase</keyword>
<dbReference type="InterPro" id="IPR002575">
    <property type="entry name" value="Aminoglycoside_PTrfase"/>
</dbReference>
<dbReference type="RefSeq" id="WP_344805918.1">
    <property type="nucleotide sequence ID" value="NZ_BAABBO010000009.1"/>
</dbReference>
<name>A0ABP7PA59_9GAMM</name>
<evidence type="ECO:0000256" key="7">
    <source>
        <dbReference type="ARBA" id="ARBA00038240"/>
    </source>
</evidence>
<keyword evidence="4 8" id="KW-0547">Nucleotide-binding</keyword>
<sequence>MAAFTELVVASLQPVLERLFVEPVVQRLQQISDGIENSNYLVVVSAQGLRGRIISGLPDLAGLQCSAGPVPLIVTIVEMLDRSQLDPIVKHVALMANAGLPVPGMFADELGESVFTHAGKPLMVVPMLEGRVLQADEVQPGHCRAAGSFLGALHSLTLDLGEQDRVERGFSWTLQALDRCQAWVEPEHGVELKRIHARLSAVVSDLEALPMSWTHGDLFIDNALFRGDEQATSAQPPVQLSGIIDFYRSGPDSAALDLAIAANDWCWDGTQLLPDRIAALFDGYESHRSLTTEEKALWPELLGFAAARFYAARMLSLHTASYQRQAADADPSAASVLKDPSAMLLRMTTALFPD</sequence>
<comment type="caution">
    <text evidence="10">The sequence shown here is derived from an EMBL/GenBank/DDBJ whole genome shotgun (WGS) entry which is preliminary data.</text>
</comment>
<dbReference type="SUPFAM" id="SSF56112">
    <property type="entry name" value="Protein kinase-like (PK-like)"/>
    <property type="match status" value="1"/>
</dbReference>
<dbReference type="PANTHER" id="PTHR21064">
    <property type="entry name" value="AMINOGLYCOSIDE PHOSPHOTRANSFERASE DOMAIN-CONTAINING PROTEIN-RELATED"/>
    <property type="match status" value="1"/>
</dbReference>
<dbReference type="InterPro" id="IPR011009">
    <property type="entry name" value="Kinase-like_dom_sf"/>
</dbReference>
<protein>
    <recommendedName>
        <fullName evidence="8">Homoserine kinase</fullName>
        <shortName evidence="8">HK</shortName>
        <shortName evidence="8">HSK</shortName>
        <ecNumber evidence="8">2.7.1.39</ecNumber>
    </recommendedName>
</protein>
<dbReference type="PANTHER" id="PTHR21064:SF6">
    <property type="entry name" value="AMINOGLYCOSIDE PHOSPHOTRANSFERASE DOMAIN-CONTAINING PROTEIN"/>
    <property type="match status" value="1"/>
</dbReference>
<keyword evidence="6 8" id="KW-0067">ATP-binding</keyword>